<dbReference type="Ensembl" id="ENSCINT00000009371.3">
    <property type="protein sequence ID" value="ENSCINP00000009371.3"/>
    <property type="gene ID" value="ENSCING00000021497.1"/>
</dbReference>
<evidence type="ECO:0000313" key="4">
    <source>
        <dbReference type="Proteomes" id="UP000008144"/>
    </source>
</evidence>
<organism evidence="3 4">
    <name type="scientific">Ciona intestinalis</name>
    <name type="common">Transparent sea squirt</name>
    <name type="synonym">Ascidia intestinalis</name>
    <dbReference type="NCBI Taxonomy" id="7719"/>
    <lineage>
        <taxon>Eukaryota</taxon>
        <taxon>Metazoa</taxon>
        <taxon>Chordata</taxon>
        <taxon>Tunicata</taxon>
        <taxon>Ascidiacea</taxon>
        <taxon>Phlebobranchia</taxon>
        <taxon>Cionidae</taxon>
        <taxon>Ciona</taxon>
    </lineage>
</organism>
<reference evidence="4" key="1">
    <citation type="journal article" date="2002" name="Science">
        <title>The draft genome of Ciona intestinalis: insights into chordate and vertebrate origins.</title>
        <authorList>
            <person name="Dehal P."/>
            <person name="Satou Y."/>
            <person name="Campbell R.K."/>
            <person name="Chapman J."/>
            <person name="Degnan B."/>
            <person name="De Tomaso A."/>
            <person name="Davidson B."/>
            <person name="Di Gregorio A."/>
            <person name="Gelpke M."/>
            <person name="Goodstein D.M."/>
            <person name="Harafuji N."/>
            <person name="Hastings K.E."/>
            <person name="Ho I."/>
            <person name="Hotta K."/>
            <person name="Huang W."/>
            <person name="Kawashima T."/>
            <person name="Lemaire P."/>
            <person name="Martinez D."/>
            <person name="Meinertzhagen I.A."/>
            <person name="Necula S."/>
            <person name="Nonaka M."/>
            <person name="Putnam N."/>
            <person name="Rash S."/>
            <person name="Saiga H."/>
            <person name="Satake M."/>
            <person name="Terry A."/>
            <person name="Yamada L."/>
            <person name="Wang H.G."/>
            <person name="Awazu S."/>
            <person name="Azumi K."/>
            <person name="Boore J."/>
            <person name="Branno M."/>
            <person name="Chin-Bow S."/>
            <person name="DeSantis R."/>
            <person name="Doyle S."/>
            <person name="Francino P."/>
            <person name="Keys D.N."/>
            <person name="Haga S."/>
            <person name="Hayashi H."/>
            <person name="Hino K."/>
            <person name="Imai K.S."/>
            <person name="Inaba K."/>
            <person name="Kano S."/>
            <person name="Kobayashi K."/>
            <person name="Kobayashi M."/>
            <person name="Lee B.I."/>
            <person name="Makabe K.W."/>
            <person name="Manohar C."/>
            <person name="Matassi G."/>
            <person name="Medina M."/>
            <person name="Mochizuki Y."/>
            <person name="Mount S."/>
            <person name="Morishita T."/>
            <person name="Miura S."/>
            <person name="Nakayama A."/>
            <person name="Nishizaka S."/>
            <person name="Nomoto H."/>
            <person name="Ohta F."/>
            <person name="Oishi K."/>
            <person name="Rigoutsos I."/>
            <person name="Sano M."/>
            <person name="Sasaki A."/>
            <person name="Sasakura Y."/>
            <person name="Shoguchi E."/>
            <person name="Shin-i T."/>
            <person name="Spagnuolo A."/>
            <person name="Stainier D."/>
            <person name="Suzuki M.M."/>
            <person name="Tassy O."/>
            <person name="Takatori N."/>
            <person name="Tokuoka M."/>
            <person name="Yagi K."/>
            <person name="Yoshizaki F."/>
            <person name="Wada S."/>
            <person name="Zhang C."/>
            <person name="Hyatt P.D."/>
            <person name="Larimer F."/>
            <person name="Detter C."/>
            <person name="Doggett N."/>
            <person name="Glavina T."/>
            <person name="Hawkins T."/>
            <person name="Richardson P."/>
            <person name="Lucas S."/>
            <person name="Kohara Y."/>
            <person name="Levine M."/>
            <person name="Satoh N."/>
            <person name="Rokhsar D.S."/>
        </authorList>
    </citation>
    <scope>NUCLEOTIDE SEQUENCE [LARGE SCALE GENOMIC DNA]</scope>
</reference>
<dbReference type="AlphaFoldDB" id="F7A8R6"/>
<dbReference type="OMA" id="IENEMLH"/>
<dbReference type="HOGENOM" id="CLU_1656073_0_0_1"/>
<feature type="coiled-coil region" evidence="1">
    <location>
        <begin position="1"/>
        <end position="84"/>
    </location>
</feature>
<dbReference type="Proteomes" id="UP000008144">
    <property type="component" value="Unassembled WGS sequence"/>
</dbReference>
<evidence type="ECO:0000259" key="2">
    <source>
        <dbReference type="SMART" id="SM01254"/>
    </source>
</evidence>
<accession>F7A8R6</accession>
<name>F7A8R6_CIOIN</name>
<dbReference type="SMART" id="SM01254">
    <property type="entry name" value="KLRAQ"/>
    <property type="match status" value="1"/>
</dbReference>
<evidence type="ECO:0000256" key="1">
    <source>
        <dbReference type="SAM" id="Coils"/>
    </source>
</evidence>
<dbReference type="InterPro" id="IPR019343">
    <property type="entry name" value="PPP1R21_N"/>
</dbReference>
<feature type="domain" description="Protein phosphatase 1 regulatory subunit 21 N-terminal" evidence="2">
    <location>
        <begin position="9"/>
        <end position="106"/>
    </location>
</feature>
<dbReference type="Pfam" id="PF10205">
    <property type="entry name" value="KLRAQ"/>
    <property type="match status" value="1"/>
</dbReference>
<reference evidence="3" key="2">
    <citation type="submission" date="2025-08" db="UniProtKB">
        <authorList>
            <consortium name="Ensembl"/>
        </authorList>
    </citation>
    <scope>IDENTIFICATION</scope>
</reference>
<protein>
    <recommendedName>
        <fullName evidence="2">Protein phosphatase 1 regulatory subunit 21 N-terminal domain-containing protein</fullName>
    </recommendedName>
</protein>
<dbReference type="STRING" id="7719.ENSCINP00000009371"/>
<reference evidence="3" key="3">
    <citation type="submission" date="2025-09" db="UniProtKB">
        <authorList>
            <consortium name="Ensembl"/>
        </authorList>
    </citation>
    <scope>IDENTIFICATION</scope>
</reference>
<evidence type="ECO:0000313" key="3">
    <source>
        <dbReference type="Ensembl" id="ENSCINP00000009371.3"/>
    </source>
</evidence>
<proteinExistence type="predicted"/>
<sequence length="160" mass="18450">MADLTVKYQRLAHEYAKLKAQNQVLKKSVIESQATATDMQDLLQSKEQAIRRSQQEIESTNFRSQQMQRRVELLQLELDQLNRVKRGKVPGETSNPPVNSVLDEDLNNKIIENEMLHKKVQEFDMKTKQLEESLNERVEVALHEARVATEGLEGVTTSYN</sequence>
<dbReference type="PANTHER" id="PTHR21448">
    <property type="entry name" value="SMOOTH MUSCLE MYOSIN HEAVY CHAIN-RELATED"/>
    <property type="match status" value="1"/>
</dbReference>
<dbReference type="PANTHER" id="PTHR21448:SF0">
    <property type="entry name" value="PROTEIN PHOSPHATASE 1 REGULATORY SUBUNIT 21"/>
    <property type="match status" value="1"/>
</dbReference>
<dbReference type="GeneTree" id="ENSGT00390000006820"/>
<keyword evidence="1" id="KW-0175">Coiled coil</keyword>
<dbReference type="InterPro" id="IPR040024">
    <property type="entry name" value="PPP1R21"/>
</dbReference>
<keyword evidence="4" id="KW-1185">Reference proteome</keyword>
<dbReference type="InParanoid" id="F7A8R6"/>